<keyword evidence="10" id="KW-0677">Repeat</keyword>
<feature type="region of interest" description="Disordered" evidence="22">
    <location>
        <begin position="1272"/>
        <end position="1310"/>
    </location>
</feature>
<accession>E0VTQ0</accession>
<dbReference type="InterPro" id="IPR036085">
    <property type="entry name" value="PAZ_dom_sf"/>
</dbReference>
<evidence type="ECO:0000259" key="23">
    <source>
        <dbReference type="PROSITE" id="PS50137"/>
    </source>
</evidence>
<dbReference type="GO" id="GO:0004386">
    <property type="term" value="F:helicase activity"/>
    <property type="evidence" value="ECO:0007669"/>
    <property type="project" value="UniProtKB-KW"/>
</dbReference>
<evidence type="ECO:0000256" key="15">
    <source>
        <dbReference type="ARBA" id="ARBA00022840"/>
    </source>
</evidence>
<dbReference type="InterPro" id="IPR001650">
    <property type="entry name" value="Helicase_C-like"/>
</dbReference>
<dbReference type="KEGG" id="phu:Phum_PHUM435060"/>
<keyword evidence="18" id="KW-0943">RNA-mediated gene silencing</keyword>
<dbReference type="CDD" id="cd10843">
    <property type="entry name" value="DSRM_DICER"/>
    <property type="match status" value="1"/>
</dbReference>
<evidence type="ECO:0000256" key="3">
    <source>
        <dbReference type="ARBA" id="ARBA00001946"/>
    </source>
</evidence>
<dbReference type="GO" id="GO:0046872">
    <property type="term" value="F:metal ion binding"/>
    <property type="evidence" value="ECO:0007669"/>
    <property type="project" value="UniProtKB-KW"/>
</dbReference>
<dbReference type="RefSeq" id="XP_002429494.1">
    <property type="nucleotide sequence ID" value="XM_002429449.1"/>
</dbReference>
<dbReference type="Gene3D" id="3.30.160.380">
    <property type="entry name" value="Dicer dimerisation domain"/>
    <property type="match status" value="1"/>
</dbReference>
<dbReference type="Pfam" id="PF20930">
    <property type="entry name" value="Dicer_PBD"/>
    <property type="match status" value="1"/>
</dbReference>
<dbReference type="InterPro" id="IPR044441">
    <property type="entry name" value="DICER_DSRM"/>
</dbReference>
<dbReference type="GO" id="GO:0004530">
    <property type="term" value="F:deoxyribonuclease I activity"/>
    <property type="evidence" value="ECO:0007669"/>
    <property type="project" value="TreeGrafter"/>
</dbReference>
<reference evidence="30" key="3">
    <citation type="submission" date="2020-05" db="UniProtKB">
        <authorList>
            <consortium name="EnsemblMetazoa"/>
        </authorList>
    </citation>
    <scope>IDENTIFICATION</scope>
    <source>
        <strain evidence="30">USDA</strain>
    </source>
</reference>
<evidence type="ECO:0000313" key="29">
    <source>
        <dbReference type="EMBL" id="EEB16756.1"/>
    </source>
</evidence>
<dbReference type="PROSITE" id="PS00517">
    <property type="entry name" value="RNASE_3_1"/>
    <property type="match status" value="1"/>
</dbReference>
<evidence type="ECO:0000313" key="31">
    <source>
        <dbReference type="Proteomes" id="UP000009046"/>
    </source>
</evidence>
<dbReference type="PANTHER" id="PTHR14950:SF37">
    <property type="entry name" value="ENDORIBONUCLEASE DICER"/>
    <property type="match status" value="1"/>
</dbReference>
<keyword evidence="6" id="KW-0963">Cytoplasm</keyword>
<keyword evidence="7" id="KW-0597">Phosphoprotein</keyword>
<feature type="domain" description="Helicase C-terminal" evidence="27">
    <location>
        <begin position="581"/>
        <end position="750"/>
    </location>
</feature>
<evidence type="ECO:0000256" key="2">
    <source>
        <dbReference type="ARBA" id="ARBA00001936"/>
    </source>
</evidence>
<keyword evidence="9" id="KW-0479">Metal-binding</keyword>
<dbReference type="PROSITE" id="PS50142">
    <property type="entry name" value="RNASE_3_2"/>
    <property type="match status" value="2"/>
</dbReference>
<comment type="cofactor">
    <cofactor evidence="3">
        <name>Mg(2+)</name>
        <dbReference type="ChEBI" id="CHEBI:18420"/>
    </cofactor>
</comment>
<dbReference type="OrthoDB" id="2392202at2759"/>
<dbReference type="CTD" id="8230564"/>
<evidence type="ECO:0000256" key="7">
    <source>
        <dbReference type="ARBA" id="ARBA00022553"/>
    </source>
</evidence>
<evidence type="ECO:0000313" key="30">
    <source>
        <dbReference type="EnsemblMetazoa" id="PHUM435060-PA"/>
    </source>
</evidence>
<dbReference type="PANTHER" id="PTHR14950">
    <property type="entry name" value="DICER-RELATED"/>
    <property type="match status" value="1"/>
</dbReference>
<evidence type="ECO:0000256" key="17">
    <source>
        <dbReference type="ARBA" id="ARBA00022884"/>
    </source>
</evidence>
<keyword evidence="11" id="KW-0547">Nucleotide-binding</keyword>
<reference evidence="29" key="1">
    <citation type="submission" date="2007-04" db="EMBL/GenBank/DDBJ databases">
        <title>Annotation of Pediculus humanus corporis strain USDA.</title>
        <authorList>
            <person name="Kirkness E."/>
            <person name="Hannick L."/>
            <person name="Hass B."/>
            <person name="Bruggner R."/>
            <person name="Lawson D."/>
            <person name="Bidwell S."/>
            <person name="Joardar V."/>
            <person name="Caler E."/>
            <person name="Walenz B."/>
            <person name="Inman J."/>
            <person name="Schobel S."/>
            <person name="Galinsky K."/>
            <person name="Amedeo P."/>
            <person name="Strausberg R."/>
        </authorList>
    </citation>
    <scope>NUCLEOTIDE SEQUENCE</scope>
    <source>
        <strain evidence="29">USDA</strain>
    </source>
</reference>
<name>E0VTQ0_PEDHC</name>
<dbReference type="GO" id="GO:0005524">
    <property type="term" value="F:ATP binding"/>
    <property type="evidence" value="ECO:0007669"/>
    <property type="project" value="UniProtKB-KW"/>
</dbReference>
<dbReference type="InterPro" id="IPR005034">
    <property type="entry name" value="Dicer_dimerisation"/>
</dbReference>
<feature type="domain" description="PAZ" evidence="25">
    <location>
        <begin position="1054"/>
        <end position="1200"/>
    </location>
</feature>
<dbReference type="Proteomes" id="UP000009046">
    <property type="component" value="Unassembled WGS sequence"/>
</dbReference>
<evidence type="ECO:0000256" key="16">
    <source>
        <dbReference type="ARBA" id="ARBA00022842"/>
    </source>
</evidence>
<dbReference type="InterPro" id="IPR036389">
    <property type="entry name" value="RNase_III_sf"/>
</dbReference>
<dbReference type="InterPro" id="IPR038248">
    <property type="entry name" value="Dicer_dimer_sf"/>
</dbReference>
<dbReference type="SUPFAM" id="SSF54768">
    <property type="entry name" value="dsRNA-binding domain-like"/>
    <property type="match status" value="1"/>
</dbReference>
<protein>
    <recommendedName>
        <fullName evidence="5">ribonuclease III</fullName>
        <ecNumber evidence="5">3.1.26.3</ecNumber>
    </recommendedName>
</protein>
<evidence type="ECO:0000256" key="1">
    <source>
        <dbReference type="ARBA" id="ARBA00000109"/>
    </source>
</evidence>
<dbReference type="FunFam" id="2.170.260.10:FF:000002">
    <property type="entry name" value="Putative Endoribonuclease Dicer"/>
    <property type="match status" value="1"/>
</dbReference>
<dbReference type="GO" id="GO:0030422">
    <property type="term" value="P:siRNA processing"/>
    <property type="evidence" value="ECO:0007669"/>
    <property type="project" value="InterPro"/>
</dbReference>
<feature type="domain" description="Dicer dsRNA-binding fold" evidence="28">
    <location>
        <begin position="778"/>
        <end position="873"/>
    </location>
</feature>
<comment type="subcellular location">
    <subcellularLocation>
        <location evidence="4">Cytoplasm</location>
    </subcellularLocation>
</comment>
<keyword evidence="19" id="KW-0464">Manganese</keyword>
<dbReference type="GO" id="GO:0005634">
    <property type="term" value="C:nucleus"/>
    <property type="evidence" value="ECO:0007669"/>
    <property type="project" value="TreeGrafter"/>
</dbReference>
<evidence type="ECO:0000256" key="20">
    <source>
        <dbReference type="ARBA" id="ARBA00035116"/>
    </source>
</evidence>
<comment type="catalytic activity">
    <reaction evidence="1">
        <text>Endonucleolytic cleavage to 5'-phosphomonoester.</text>
        <dbReference type="EC" id="3.1.26.3"/>
    </reaction>
</comment>
<dbReference type="eggNOG" id="KOG0701">
    <property type="taxonomic scope" value="Eukaryota"/>
</dbReference>
<dbReference type="SUPFAM" id="SSF52540">
    <property type="entry name" value="P-loop containing nucleoside triphosphate hydrolases"/>
    <property type="match status" value="1"/>
</dbReference>
<evidence type="ECO:0000256" key="4">
    <source>
        <dbReference type="ARBA" id="ARBA00004496"/>
    </source>
</evidence>
<dbReference type="PROSITE" id="PS50137">
    <property type="entry name" value="DS_RBD"/>
    <property type="match status" value="1"/>
</dbReference>
<dbReference type="GO" id="GO:0070578">
    <property type="term" value="C:RISC-loading complex"/>
    <property type="evidence" value="ECO:0007669"/>
    <property type="project" value="TreeGrafter"/>
</dbReference>
<evidence type="ECO:0000256" key="5">
    <source>
        <dbReference type="ARBA" id="ARBA00012177"/>
    </source>
</evidence>
<dbReference type="Gene3D" id="2.170.260.10">
    <property type="entry name" value="paz domain"/>
    <property type="match status" value="1"/>
</dbReference>
<organism>
    <name type="scientific">Pediculus humanus subsp. corporis</name>
    <name type="common">Body louse</name>
    <dbReference type="NCBI Taxonomy" id="121224"/>
    <lineage>
        <taxon>Eukaryota</taxon>
        <taxon>Metazoa</taxon>
        <taxon>Ecdysozoa</taxon>
        <taxon>Arthropoda</taxon>
        <taxon>Hexapoda</taxon>
        <taxon>Insecta</taxon>
        <taxon>Pterygota</taxon>
        <taxon>Neoptera</taxon>
        <taxon>Paraneoptera</taxon>
        <taxon>Psocodea</taxon>
        <taxon>Troctomorpha</taxon>
        <taxon>Phthiraptera</taxon>
        <taxon>Anoplura</taxon>
        <taxon>Pediculidae</taxon>
        <taxon>Pediculus</taxon>
    </lineage>
</organism>
<evidence type="ECO:0000256" key="8">
    <source>
        <dbReference type="ARBA" id="ARBA00022722"/>
    </source>
</evidence>
<evidence type="ECO:0000259" key="24">
    <source>
        <dbReference type="PROSITE" id="PS50142"/>
    </source>
</evidence>
<feature type="domain" description="RNase III" evidence="24">
    <location>
        <begin position="1616"/>
        <end position="1834"/>
    </location>
</feature>
<dbReference type="PROSITE" id="PS51192">
    <property type="entry name" value="HELICASE_ATP_BIND_1"/>
    <property type="match status" value="1"/>
</dbReference>
<evidence type="ECO:0000256" key="13">
    <source>
        <dbReference type="ARBA" id="ARBA00022801"/>
    </source>
</evidence>
<dbReference type="Pfam" id="PF02170">
    <property type="entry name" value="PAZ"/>
    <property type="match status" value="1"/>
</dbReference>
<dbReference type="GO" id="GO:0004525">
    <property type="term" value="F:ribonuclease III activity"/>
    <property type="evidence" value="ECO:0007669"/>
    <property type="project" value="UniProtKB-EC"/>
</dbReference>
<dbReference type="EMBL" id="AAZO01005314">
    <property type="status" value="NOT_ANNOTATED_CDS"/>
    <property type="molecule type" value="Genomic_DNA"/>
</dbReference>
<dbReference type="InterPro" id="IPR027417">
    <property type="entry name" value="P-loop_NTPase"/>
</dbReference>
<dbReference type="GO" id="GO:0003723">
    <property type="term" value="F:RNA binding"/>
    <property type="evidence" value="ECO:0007669"/>
    <property type="project" value="UniProtKB-UniRule"/>
</dbReference>
<dbReference type="Gene3D" id="1.10.1520.10">
    <property type="entry name" value="Ribonuclease III domain"/>
    <property type="match status" value="2"/>
</dbReference>
<dbReference type="InParanoid" id="E0VTQ0"/>
<feature type="compositionally biased region" description="Basic and acidic residues" evidence="22">
    <location>
        <begin position="1272"/>
        <end position="1296"/>
    </location>
</feature>
<dbReference type="InterPro" id="IPR003100">
    <property type="entry name" value="PAZ_dom"/>
</dbReference>
<dbReference type="EMBL" id="DS235769">
    <property type="protein sequence ID" value="EEB16756.1"/>
    <property type="molecule type" value="Genomic_DNA"/>
</dbReference>
<evidence type="ECO:0000256" key="6">
    <source>
        <dbReference type="ARBA" id="ARBA00022490"/>
    </source>
</evidence>
<feature type="domain" description="RNase III" evidence="24">
    <location>
        <begin position="1914"/>
        <end position="2071"/>
    </location>
</feature>
<evidence type="ECO:0000256" key="19">
    <source>
        <dbReference type="ARBA" id="ARBA00023211"/>
    </source>
</evidence>
<gene>
    <name evidence="30" type="primary">8230564</name>
    <name evidence="29" type="ORF">Phum_PHUM435060</name>
</gene>
<evidence type="ECO:0000256" key="14">
    <source>
        <dbReference type="ARBA" id="ARBA00022806"/>
    </source>
</evidence>
<dbReference type="OMA" id="CGFHKYF"/>
<proteinExistence type="inferred from homology"/>
<dbReference type="InterPro" id="IPR000999">
    <property type="entry name" value="RNase_III_dom"/>
</dbReference>
<dbReference type="EnsemblMetazoa" id="PHUM435060-RA">
    <property type="protein sequence ID" value="PHUM435060-PA"/>
    <property type="gene ID" value="PHUM435060"/>
</dbReference>
<dbReference type="HOGENOM" id="CLU_000907_4_4_1"/>
<reference evidence="29" key="2">
    <citation type="submission" date="2007-04" db="EMBL/GenBank/DDBJ databases">
        <title>The genome of the human body louse.</title>
        <authorList>
            <consortium name="The Human Body Louse Genome Consortium"/>
            <person name="Kirkness E."/>
            <person name="Walenz B."/>
            <person name="Hass B."/>
            <person name="Bruggner R."/>
            <person name="Strausberg R."/>
        </authorList>
    </citation>
    <scope>NUCLEOTIDE SEQUENCE</scope>
    <source>
        <strain evidence="29">USDA</strain>
    </source>
</reference>
<dbReference type="SUPFAM" id="SSF69065">
    <property type="entry name" value="RNase III domain-like"/>
    <property type="match status" value="2"/>
</dbReference>
<dbReference type="Pfam" id="PF00636">
    <property type="entry name" value="Ribonuclease_3"/>
    <property type="match status" value="2"/>
</dbReference>
<dbReference type="Pfam" id="PF20932">
    <property type="entry name" value="Dicer_dsRBD"/>
    <property type="match status" value="1"/>
</dbReference>
<dbReference type="FunFam" id="1.10.1520.10:FF:000005">
    <property type="entry name" value="Putative endoribonuclease dicer"/>
    <property type="match status" value="1"/>
</dbReference>
<evidence type="ECO:0000256" key="22">
    <source>
        <dbReference type="SAM" id="MobiDB-lite"/>
    </source>
</evidence>
<dbReference type="CDD" id="cd00593">
    <property type="entry name" value="RIBOc"/>
    <property type="match status" value="2"/>
</dbReference>
<dbReference type="InterPro" id="IPR014001">
    <property type="entry name" value="Helicase_ATP-bd"/>
</dbReference>
<keyword evidence="31" id="KW-1185">Reference proteome</keyword>
<keyword evidence="15" id="KW-0067">ATP-binding</keyword>
<keyword evidence="17 21" id="KW-0694">RNA-binding</keyword>
<dbReference type="FunCoup" id="E0VTQ0">
    <property type="interactions" value="796"/>
</dbReference>
<dbReference type="Pfam" id="PF03368">
    <property type="entry name" value="Dicer_dimer"/>
    <property type="match status" value="1"/>
</dbReference>
<evidence type="ECO:0000256" key="12">
    <source>
        <dbReference type="ARBA" id="ARBA00022759"/>
    </source>
</evidence>
<dbReference type="PROSITE" id="PS51327">
    <property type="entry name" value="DICER_DSRBF"/>
    <property type="match status" value="1"/>
</dbReference>
<dbReference type="EC" id="3.1.26.3" evidence="5"/>
<dbReference type="GO" id="GO:0031054">
    <property type="term" value="P:pre-miRNA processing"/>
    <property type="evidence" value="ECO:0007669"/>
    <property type="project" value="InterPro"/>
</dbReference>
<dbReference type="SMART" id="SM00535">
    <property type="entry name" value="RIBOc"/>
    <property type="match status" value="2"/>
</dbReference>
<keyword evidence="16" id="KW-0460">Magnesium</keyword>
<dbReference type="CDD" id="cd02843">
    <property type="entry name" value="PAZ_dicer_like"/>
    <property type="match status" value="1"/>
</dbReference>
<evidence type="ECO:0000256" key="21">
    <source>
        <dbReference type="PROSITE-ProRule" id="PRU00657"/>
    </source>
</evidence>
<dbReference type="Gene3D" id="3.30.160.20">
    <property type="match status" value="1"/>
</dbReference>
<keyword evidence="12" id="KW-0255">Endonuclease</keyword>
<dbReference type="InterPro" id="IPR048513">
    <property type="entry name" value="Dicer_PBD"/>
</dbReference>
<evidence type="ECO:0000256" key="11">
    <source>
        <dbReference type="ARBA" id="ARBA00022741"/>
    </source>
</evidence>
<dbReference type="PROSITE" id="PS50821">
    <property type="entry name" value="PAZ"/>
    <property type="match status" value="1"/>
</dbReference>
<evidence type="ECO:0000256" key="10">
    <source>
        <dbReference type="ARBA" id="ARBA00022737"/>
    </source>
</evidence>
<evidence type="ECO:0000256" key="9">
    <source>
        <dbReference type="ARBA" id="ARBA00022723"/>
    </source>
</evidence>
<dbReference type="GeneID" id="8230564"/>
<evidence type="ECO:0000256" key="18">
    <source>
        <dbReference type="ARBA" id="ARBA00023158"/>
    </source>
</evidence>
<evidence type="ECO:0000259" key="27">
    <source>
        <dbReference type="PROSITE" id="PS51194"/>
    </source>
</evidence>
<keyword evidence="14" id="KW-0347">Helicase</keyword>
<dbReference type="CDD" id="cd15903">
    <property type="entry name" value="Dicer_PBD"/>
    <property type="match status" value="1"/>
</dbReference>
<comment type="similarity">
    <text evidence="20 21">Belongs to the helicase family. Dicer subfamily.</text>
</comment>
<feature type="domain" description="DRBM" evidence="23">
    <location>
        <begin position="2105"/>
        <end position="2162"/>
    </location>
</feature>
<dbReference type="InterPro" id="IPR014720">
    <property type="entry name" value="dsRBD_dom"/>
</dbReference>
<dbReference type="GO" id="GO:0005737">
    <property type="term" value="C:cytoplasm"/>
    <property type="evidence" value="ECO:0007669"/>
    <property type="project" value="UniProtKB-SubCell"/>
</dbReference>
<dbReference type="Gene3D" id="3.40.50.300">
    <property type="entry name" value="P-loop containing nucleotide triphosphate hydrolases"/>
    <property type="match status" value="2"/>
</dbReference>
<sequence length="2179" mass="250578">MAYHLIDNVHSKSLTPKEPNVELLDASCVRNIIVCLGNNIGKTFIASKLIQNTSNNISVNNGTITLYVADSSVVVSRKAAYFQRLTNMLVAEYHKGNCNKIKKIKKIPKLDQIVVAETETANYMLENELIVMSDINLLILHDCHCVLKNGIVPQKELMKFYYNSSTKPHILSLASSLFSSNLDLSQIKSCLNKMEDILNCKAETASNVLSLLRYGTHPHEVLIEYGLHIPSSIDEIIEGEILKAIQFIKDHRYDPLEMYESFTEELQDIPDPKKEPEEIFLELLNVLHTLGPWSTDRAALVLLLQIEKLKVTTPYERHFLLLCMASTVLVKIRAILDDFFKDIDEKERIYKYSSPKILRVIEILRKFVPEKLDVKLDDNLSVKNQSNKLSDASKTISKAIETSAEKCSTILNESEMKKQCLNCDCTIMTEYLLKRLDSSDIKNFTYDNFAKLEKEGYSNFIMNNEDLSKSATQIENNERNLKELGDKNEISLLSNNFSNNCNESLNQSNNNKPIKNFFYENNNKSKKEHSNSILRNKNGFLPIAKENILRAVNESLQMKKRKINETHTIERENQDDFIFKQLKNFGDSDVPLCGLIFVEKKFTAKVLFHVLNDLKQADEDFSFLNVQFTVGKVVDGTKDPKGAENEHRKQELMLKRFRIRACNLLIGTSFLEEGIELPKCNLVIRFDVPKHYRSYINTKERARAANSLFCLLVGPNEKDDFVHELAKYYETEAVLLEKCGHLEPEEEEENEADLYTQLVQPFCPLLKRECPHVDLSSAVMLLNRYCAKLPSDTFTRLTPICNIKTVKEFERKMYVCTIRLPINSPIKQEIEGCPMPTRVLAKRFAAFQCCQLLHLSGELDDTLQPISKESFWIREEGRLTVTNDETEEIVSRDSLEPRPGTTKRRQYYYKKIADSLTDCLPMADKPSFLYDISMVLSCPLPEEQNTRGRKIHPPENSSQGFGILTKKRIPKIGPFPIFTRSGEVQVKLKLAQTTVQLTEIEINKIVAFIHYTFTSVLRLQKYLMMFDPNSSENSYFIVPTKKVKDSDSVEVDWAFLELIYEKRNQVPTFIPEENRKNFVFEPSKFEDAVVSPWYRNQDQPQYLYVAEICTNLNPKSAFPGTEYQTFEEYYLKKYNIVIQNLDQALLDVDHTSARLNFLTPRYVNRKGVALPTTSEEKKRAKRENLKQKQILIPELCDIHPFPATLWRKAVCLPCILHRINALLLADQVRMIVAEEIGVGSIDLNEEFNGNPFNLGWSWADVLKQTKILKKQREETPEAVKSIEMKDESDHVNKNNKDTQNCNDNDRENDSDLKVTLNDSCNTEIVLEESNESDKDDKQWVEIGTWSNDMADDKLENIYDDSHDPDEIDDLRLPKNLTMIEETDGKEINDWDSKIFSEMKDSVRYCSPTSWLGEPKMDDEVLDGLSESTYSDDYFDGYMNSDTDSECGGLKIEFKDDNVAEAVENNHTATNFIKELNEVEESEPWYYDESEKYSKYVDEFYANVQNRKEKIINSDMYYSEEKSFDFSRSHSKNYQKTYPGCCKNDSQSETSENFGSADNRLPRLNENLQNDFKSLPYFKIISEVLKREENKQANPKNNVLGFELKTLPSNYKPFEEIDEICQKFSFDEQPDLSGHPGPSPSLILQALTMSNANDGINLERLETIGDSFLKYAITTYLYCIYENVHEGKLSHLRSKQVSNFNLYRLGRKKMLGESMVATKFEPHDNWLPPCYYVPRELERALIEAGVPASHWNRADLPSLKNLSKEEICQLVKEKGEKLGIVNAEKKPINVTIPCLNLENMPCFIPYNLMTQHSIPDKSIADCVEALIGAYLVACGPRGALLFMSWLGIKVLPKEEKFFESENDPDIKKGVGASRPIKVMTNNGEVTFGKLKSPKRPLICHIPNPEGELEKLLRGFDIFEESIKYRFRDRSYLLQALTHASYYPNRLTDCYQRLEFLGDAVLDYLITRHLYEDSRHHSPGALTDLRSALVNNTIFASLAVRHDFHKYFRHLCPSLNEVVDRFVRFQQANGHAISEEFYLIEEEECEEAEDVEVPKALGDVFESVAGAIFLDSGMSLDAVWRVYYRIMKNEIELFSTNVPKSPIRELFELEPETAQFGKPEKLADGRRVRVSVEVFGKGIFNGIGRNYRIAKCTAAKCALKQLKRKGLLELFFTNVGYMKSF</sequence>
<dbReference type="GO" id="GO:0006309">
    <property type="term" value="P:apoptotic DNA fragmentation"/>
    <property type="evidence" value="ECO:0007669"/>
    <property type="project" value="TreeGrafter"/>
</dbReference>
<dbReference type="STRING" id="121224.E0VTQ0"/>
<dbReference type="SUPFAM" id="SSF101690">
    <property type="entry name" value="PAZ domain"/>
    <property type="match status" value="1"/>
</dbReference>
<dbReference type="GO" id="GO:0016441">
    <property type="term" value="P:post-transcriptional gene silencing"/>
    <property type="evidence" value="ECO:0007669"/>
    <property type="project" value="UniProtKB-ARBA"/>
</dbReference>
<dbReference type="InterPro" id="IPR048512">
    <property type="entry name" value="Dicer_platform"/>
</dbReference>
<dbReference type="FunFam" id="3.30.160.20:FF:000015">
    <property type="entry name" value="endoribonuclease Dicer"/>
    <property type="match status" value="1"/>
</dbReference>
<keyword evidence="13 29" id="KW-0378">Hydrolase</keyword>
<dbReference type="PROSITE" id="PS51194">
    <property type="entry name" value="HELICASE_CTER"/>
    <property type="match status" value="1"/>
</dbReference>
<keyword evidence="8" id="KW-0540">Nuclease</keyword>
<evidence type="ECO:0000259" key="28">
    <source>
        <dbReference type="PROSITE" id="PS51327"/>
    </source>
</evidence>
<evidence type="ECO:0000259" key="25">
    <source>
        <dbReference type="PROSITE" id="PS50821"/>
    </source>
</evidence>
<evidence type="ECO:0000259" key="26">
    <source>
        <dbReference type="PROSITE" id="PS51192"/>
    </source>
</evidence>
<feature type="domain" description="Helicase ATP-binding" evidence="26">
    <location>
        <begin position="23"/>
        <end position="197"/>
    </location>
</feature>
<dbReference type="SMART" id="SM00949">
    <property type="entry name" value="PAZ"/>
    <property type="match status" value="1"/>
</dbReference>
<comment type="cofactor">
    <cofactor evidence="2">
        <name>Mn(2+)</name>
        <dbReference type="ChEBI" id="CHEBI:29035"/>
    </cofactor>
</comment>
<dbReference type="VEuPathDB" id="VectorBase:PHUM435060"/>
<dbReference type="Pfam" id="PF20931">
    <property type="entry name" value="Dicer_platform"/>
    <property type="match status" value="1"/>
</dbReference>
<dbReference type="Pfam" id="PF00271">
    <property type="entry name" value="Helicase_C"/>
    <property type="match status" value="1"/>
</dbReference>